<dbReference type="AlphaFoldDB" id="F1Z542"/>
<dbReference type="Proteomes" id="UP000004728">
    <property type="component" value="Unassembled WGS sequence"/>
</dbReference>
<dbReference type="Gene3D" id="3.90.550.10">
    <property type="entry name" value="Spore Coat Polysaccharide Biosynthesis Protein SpsA, Chain A"/>
    <property type="match status" value="1"/>
</dbReference>
<evidence type="ECO:0000259" key="2">
    <source>
        <dbReference type="Pfam" id="PF00535"/>
    </source>
</evidence>
<comment type="caution">
    <text evidence="4">The sequence shown here is derived from an EMBL/GenBank/DDBJ whole genome shotgun (WGS) entry which is preliminary data.</text>
</comment>
<feature type="transmembrane region" description="Helical" evidence="1">
    <location>
        <begin position="721"/>
        <end position="744"/>
    </location>
</feature>
<feature type="transmembrane region" description="Helical" evidence="1">
    <location>
        <begin position="629"/>
        <end position="645"/>
    </location>
</feature>
<dbReference type="GO" id="GO:0016747">
    <property type="term" value="F:acyltransferase activity, transferring groups other than amino-acyl groups"/>
    <property type="evidence" value="ECO:0007669"/>
    <property type="project" value="InterPro"/>
</dbReference>
<keyword evidence="5" id="KW-1185">Reference proteome</keyword>
<feature type="transmembrane region" description="Helical" evidence="1">
    <location>
        <begin position="559"/>
        <end position="584"/>
    </location>
</feature>
<dbReference type="eggNOG" id="COG1216">
    <property type="taxonomic scope" value="Bacteria"/>
</dbReference>
<protein>
    <submittedName>
        <fullName evidence="4">Glycosyl transferase family 2</fullName>
    </submittedName>
</protein>
<keyword evidence="1" id="KW-0812">Transmembrane</keyword>
<feature type="transmembrane region" description="Helical" evidence="1">
    <location>
        <begin position="528"/>
        <end position="547"/>
    </location>
</feature>
<dbReference type="InterPro" id="IPR001173">
    <property type="entry name" value="Glyco_trans_2-like"/>
</dbReference>
<dbReference type="EMBL" id="AEWJ01000023">
    <property type="protein sequence ID" value="EGD60007.1"/>
    <property type="molecule type" value="Genomic_DNA"/>
</dbReference>
<dbReference type="STRING" id="983920.Y88_1881"/>
<organism evidence="4 5">
    <name type="scientific">Novosphingobium nitrogenifigens DSM 19370</name>
    <dbReference type="NCBI Taxonomy" id="983920"/>
    <lineage>
        <taxon>Bacteria</taxon>
        <taxon>Pseudomonadati</taxon>
        <taxon>Pseudomonadota</taxon>
        <taxon>Alphaproteobacteria</taxon>
        <taxon>Sphingomonadales</taxon>
        <taxon>Sphingomonadaceae</taxon>
        <taxon>Novosphingobium</taxon>
    </lineage>
</organism>
<keyword evidence="1" id="KW-1133">Transmembrane helix</keyword>
<feature type="transmembrane region" description="Helical" evidence="1">
    <location>
        <begin position="604"/>
        <end position="622"/>
    </location>
</feature>
<feature type="transmembrane region" description="Helical" evidence="1">
    <location>
        <begin position="792"/>
        <end position="813"/>
    </location>
</feature>
<dbReference type="InterPro" id="IPR002656">
    <property type="entry name" value="Acyl_transf_3_dom"/>
</dbReference>
<keyword evidence="4" id="KW-0808">Transferase</keyword>
<feature type="domain" description="Glycosyltransferase 2-like" evidence="2">
    <location>
        <begin position="12"/>
        <end position="138"/>
    </location>
</feature>
<dbReference type="Pfam" id="PF00535">
    <property type="entry name" value="Glycos_transf_2"/>
    <property type="match status" value="1"/>
</dbReference>
<dbReference type="PANTHER" id="PTHR43685">
    <property type="entry name" value="GLYCOSYLTRANSFERASE"/>
    <property type="match status" value="1"/>
</dbReference>
<dbReference type="PANTHER" id="PTHR43685:SF3">
    <property type="entry name" value="SLR2126 PROTEIN"/>
    <property type="match status" value="1"/>
</dbReference>
<dbReference type="HOGENOM" id="CLU_339746_0_0_5"/>
<dbReference type="Pfam" id="PF01757">
    <property type="entry name" value="Acyl_transf_3"/>
    <property type="match status" value="1"/>
</dbReference>
<keyword evidence="1" id="KW-0472">Membrane</keyword>
<evidence type="ECO:0000259" key="3">
    <source>
        <dbReference type="Pfam" id="PF01757"/>
    </source>
</evidence>
<name>F1Z542_9SPHN</name>
<evidence type="ECO:0000313" key="4">
    <source>
        <dbReference type="EMBL" id="EGD60007.1"/>
    </source>
</evidence>
<feature type="transmembrane region" description="Helical" evidence="1">
    <location>
        <begin position="496"/>
        <end position="516"/>
    </location>
</feature>
<feature type="transmembrane region" description="Helical" evidence="1">
    <location>
        <begin position="765"/>
        <end position="786"/>
    </location>
</feature>
<gene>
    <name evidence="4" type="ORF">Y88_1881</name>
</gene>
<dbReference type="SUPFAM" id="SSF53448">
    <property type="entry name" value="Nucleotide-diphospho-sugar transferases"/>
    <property type="match status" value="1"/>
</dbReference>
<dbReference type="InParanoid" id="F1Z542"/>
<proteinExistence type="predicted"/>
<reference evidence="4 5" key="1">
    <citation type="journal article" date="2012" name="J. Bacteriol.">
        <title>Draft Genome Sequence of Novosphingobium nitrogenifigens Y88T.</title>
        <authorList>
            <person name="Strabala T.J."/>
            <person name="Macdonald L."/>
            <person name="Liu V."/>
            <person name="Smit A.M."/>
        </authorList>
    </citation>
    <scope>NUCLEOTIDE SEQUENCE [LARGE SCALE GENOMIC DNA]</scope>
    <source>
        <strain evidence="4 5">DSM 19370</strain>
    </source>
</reference>
<dbReference type="InterPro" id="IPR029044">
    <property type="entry name" value="Nucleotide-diphossugar_trans"/>
</dbReference>
<accession>F1Z542</accession>
<evidence type="ECO:0000256" key="1">
    <source>
        <dbReference type="SAM" id="Phobius"/>
    </source>
</evidence>
<evidence type="ECO:0000313" key="5">
    <source>
        <dbReference type="Proteomes" id="UP000004728"/>
    </source>
</evidence>
<feature type="domain" description="Acyltransferase 3" evidence="3">
    <location>
        <begin position="491"/>
        <end position="808"/>
    </location>
</feature>
<dbReference type="InterPro" id="IPR050834">
    <property type="entry name" value="Glycosyltransf_2"/>
</dbReference>
<sequence length="836" mass="92996">MTMPGSDWPEISIIVPSHNRVGLLREVLDALAGQIAGTPAFEVIVVADGCSDGTEGVVASYAAPYPIEIVRLPGQGPSRARNAGARAARSEFLLFLDDDVIPTPGLVAAHVAALREAPGRAVLGPYPPEPVPAGDLFRLSIKRWWQAHFDNLARPGHRYTYTDVLTGNLSMARATWDAVGGLDPQFSHAREDLELGVRLLKMGVELHYAPDALGWHQEHLTASPSSALRRARHEGQSDALMAIKHPDIAAALRVARMLRRPGARRSRKISFVRKTGFLADRIVKAGPGLLEKLERLGLVKLRRRLKNALLEYCYLRGAFETLGNDWERFSAEPIHRPDHAEIEIDLAHGIDAAEQTLRERRPTSVRLVHGHREVGTMPWSPAAERWNAHHLRPFLARRAAYGTIPWLAHDKYGGEAWRWEWFEGLRRLGNLDYMAHYSEGQQQWQRPTPPVEPRPYVPDRRISTRARQAVRRILGNGICVRAQSRSRDETLTAARGWLLTFVFFIHAMIGTAEYLGPDAHATHYVLKLLVPDVSAFFFLAGMSATGMRGKRPGAILRQSLVFLLFAMVSHIGGFAILLAGHAFATPLDAVKGLVVPLITGTDTSSFVGWFFIALAMARLYAYTFLRSRLLFALFVGITVLAIRAGQHLGIPDNVFEWRNWPTATLFFLIGTRIPDMRKLPNWAGTTALVGTVLLALVNRHGLWRLGPCLTCDPLFAAQPMIGQYGSIFVYVPQQILFVVTLLWIAQRTARTAPGAVARYFGRASLPILLMHGWVLLTLYPGMLAALPHQETPFLYVAVYSCGVVVHGLLFSLFERPIHLIQRAIFKLSYLGSARRA</sequence>